<dbReference type="InterPro" id="IPR042094">
    <property type="entry name" value="T2SS_GspF_sf"/>
</dbReference>
<comment type="subcellular location">
    <subcellularLocation>
        <location evidence="1">Cell membrane</location>
        <topology evidence="1">Multi-pass membrane protein</topology>
    </subcellularLocation>
</comment>
<dbReference type="PANTHER" id="PTHR35007:SF1">
    <property type="entry name" value="PILUS ASSEMBLY PROTEIN"/>
    <property type="match status" value="1"/>
</dbReference>
<dbReference type="Gene3D" id="1.20.81.30">
    <property type="entry name" value="Type II secretion system (T2SS), domain F"/>
    <property type="match status" value="1"/>
</dbReference>
<evidence type="ECO:0000313" key="9">
    <source>
        <dbReference type="Proteomes" id="UP001267290"/>
    </source>
</evidence>
<feature type="domain" description="Type II secretion system protein GspF" evidence="7">
    <location>
        <begin position="60"/>
        <end position="188"/>
    </location>
</feature>
<dbReference type="InterPro" id="IPR018076">
    <property type="entry name" value="T2SS_GspF_dom"/>
</dbReference>
<feature type="transmembrane region" description="Helical" evidence="6">
    <location>
        <begin position="205"/>
        <end position="224"/>
    </location>
</feature>
<keyword evidence="2" id="KW-1003">Cell membrane</keyword>
<feature type="transmembrane region" description="Helical" evidence="6">
    <location>
        <begin position="6"/>
        <end position="39"/>
    </location>
</feature>
<comment type="caution">
    <text evidence="8">The sequence shown here is derived from an EMBL/GenBank/DDBJ whole genome shotgun (WGS) entry which is preliminary data.</text>
</comment>
<keyword evidence="5 6" id="KW-0472">Membrane</keyword>
<dbReference type="PANTHER" id="PTHR35007">
    <property type="entry name" value="INTEGRAL MEMBRANE PROTEIN-RELATED"/>
    <property type="match status" value="1"/>
</dbReference>
<evidence type="ECO:0000256" key="1">
    <source>
        <dbReference type="ARBA" id="ARBA00004651"/>
    </source>
</evidence>
<name>A0ABU1NVR3_9BACL</name>
<dbReference type="EMBL" id="JAVDSB010000004">
    <property type="protein sequence ID" value="MDR6551566.1"/>
    <property type="molecule type" value="Genomic_DNA"/>
</dbReference>
<evidence type="ECO:0000259" key="7">
    <source>
        <dbReference type="Pfam" id="PF00482"/>
    </source>
</evidence>
<keyword evidence="3 6" id="KW-0812">Transmembrane</keyword>
<dbReference type="Proteomes" id="UP001267290">
    <property type="component" value="Unassembled WGS sequence"/>
</dbReference>
<evidence type="ECO:0000313" key="8">
    <source>
        <dbReference type="EMBL" id="MDR6551566.1"/>
    </source>
</evidence>
<protein>
    <submittedName>
        <fullName evidence="8">Tight adherence protein B</fullName>
    </submittedName>
</protein>
<gene>
    <name evidence="8" type="ORF">J2736_002755</name>
</gene>
<evidence type="ECO:0000256" key="2">
    <source>
        <dbReference type="ARBA" id="ARBA00022475"/>
    </source>
</evidence>
<keyword evidence="4 6" id="KW-1133">Transmembrane helix</keyword>
<organism evidence="8 9">
    <name type="scientific">Paenibacillus qinlingensis</name>
    <dbReference type="NCBI Taxonomy" id="1837343"/>
    <lineage>
        <taxon>Bacteria</taxon>
        <taxon>Bacillati</taxon>
        <taxon>Bacillota</taxon>
        <taxon>Bacilli</taxon>
        <taxon>Bacillales</taxon>
        <taxon>Paenibacillaceae</taxon>
        <taxon>Paenibacillus</taxon>
    </lineage>
</organism>
<dbReference type="Pfam" id="PF00482">
    <property type="entry name" value="T2SSF"/>
    <property type="match status" value="1"/>
</dbReference>
<accession>A0ABU1NVR3</accession>
<evidence type="ECO:0000256" key="3">
    <source>
        <dbReference type="ARBA" id="ARBA00022692"/>
    </source>
</evidence>
<feature type="transmembrane region" description="Helical" evidence="6">
    <location>
        <begin position="176"/>
        <end position="193"/>
    </location>
</feature>
<sequence>MYTLPICFAIFLFMLFIFRSFPFALLISLAGVFYPRFIILGLIKKRRRLLNNQLKEAMFSLVSSLRAGASLQTAIERCVQDLENIFSEDKDAPIVREFQYMVEELQMGYTVDEVLHAFRDRVHLEDVTDFVNATLIAKKRGGNLTEILVNISKVISEKIEISNEIQVLTAGKQMEARMLSIMPVFIVGCLTLLSPEYMEAMYDSWVGKLLLFVGFILILINYWISRKIVDIHV</sequence>
<reference evidence="8 9" key="1">
    <citation type="submission" date="2023-07" db="EMBL/GenBank/DDBJ databases">
        <title>Sorghum-associated microbial communities from plants grown in Nebraska, USA.</title>
        <authorList>
            <person name="Schachtman D."/>
        </authorList>
    </citation>
    <scope>NUCLEOTIDE SEQUENCE [LARGE SCALE GENOMIC DNA]</scope>
    <source>
        <strain evidence="8 9">CC258</strain>
    </source>
</reference>
<keyword evidence="9" id="KW-1185">Reference proteome</keyword>
<evidence type="ECO:0000256" key="6">
    <source>
        <dbReference type="SAM" id="Phobius"/>
    </source>
</evidence>
<proteinExistence type="predicted"/>
<evidence type="ECO:0000256" key="4">
    <source>
        <dbReference type="ARBA" id="ARBA00022989"/>
    </source>
</evidence>
<evidence type="ECO:0000256" key="5">
    <source>
        <dbReference type="ARBA" id="ARBA00023136"/>
    </source>
</evidence>